<keyword evidence="10" id="KW-1185">Reference proteome</keyword>
<dbReference type="GO" id="GO:0055085">
    <property type="term" value="P:transmembrane transport"/>
    <property type="evidence" value="ECO:0007669"/>
    <property type="project" value="InterPro"/>
</dbReference>
<dbReference type="RefSeq" id="WP_124235883.1">
    <property type="nucleotide sequence ID" value="NZ_JBHUFI010000009.1"/>
</dbReference>
<dbReference type="EMBL" id="RQJX01000003">
    <property type="protein sequence ID" value="RQN09279.1"/>
    <property type="molecule type" value="Genomic_DNA"/>
</dbReference>
<evidence type="ECO:0000313" key="10">
    <source>
        <dbReference type="Proteomes" id="UP000275225"/>
    </source>
</evidence>
<comment type="subcellular location">
    <subcellularLocation>
        <location evidence="1 7">Cell membrane</location>
        <topology evidence="1 7">Multi-pass membrane protein</topology>
    </subcellularLocation>
</comment>
<dbReference type="InterPro" id="IPR035906">
    <property type="entry name" value="MetI-like_sf"/>
</dbReference>
<feature type="transmembrane region" description="Helical" evidence="7">
    <location>
        <begin position="126"/>
        <end position="145"/>
    </location>
</feature>
<keyword evidence="2 7" id="KW-0813">Transport</keyword>
<evidence type="ECO:0000256" key="4">
    <source>
        <dbReference type="ARBA" id="ARBA00022692"/>
    </source>
</evidence>
<evidence type="ECO:0000256" key="6">
    <source>
        <dbReference type="ARBA" id="ARBA00023136"/>
    </source>
</evidence>
<feature type="transmembrane region" description="Helical" evidence="7">
    <location>
        <begin position="64"/>
        <end position="86"/>
    </location>
</feature>
<gene>
    <name evidence="9" type="ORF">EHW97_03260</name>
</gene>
<proteinExistence type="inferred from homology"/>
<dbReference type="AlphaFoldDB" id="A0A3N6WPA8"/>
<feature type="transmembrane region" description="Helical" evidence="7">
    <location>
        <begin position="223"/>
        <end position="243"/>
    </location>
</feature>
<evidence type="ECO:0000256" key="7">
    <source>
        <dbReference type="RuleBase" id="RU363032"/>
    </source>
</evidence>
<dbReference type="SUPFAM" id="SSF161098">
    <property type="entry name" value="MetI-like"/>
    <property type="match status" value="1"/>
</dbReference>
<sequence length="259" mass="27810">MNTTRSRALYLAIEVTVPAVVIAVIWWRSLTTSTFYFPPLPHILETFQNVWLFDRVGSDLVPSLVRLGAGLAIGISAGIVVGFVLGRSPVLSRATAPLIEFCRAIPAPAVVPPLILMLGIGDTSKIALIAFGSVWPVLLNTVDGIRGIDPLLMETSRAFSVRRADTLARVVLPAAAPQIFAGIRTSLSLGIILMVISEMVGSTNGLGYFVIESQRSFAMTDMWAGIVLLGLLGYGLNAAFGLVERRALAWHRGARQRAS</sequence>
<name>A0A3N6WPA8_9ACTN</name>
<evidence type="ECO:0000313" key="9">
    <source>
        <dbReference type="EMBL" id="RQN09279.1"/>
    </source>
</evidence>
<evidence type="ECO:0000256" key="1">
    <source>
        <dbReference type="ARBA" id="ARBA00004651"/>
    </source>
</evidence>
<feature type="transmembrane region" description="Helical" evidence="7">
    <location>
        <begin position="189"/>
        <end position="211"/>
    </location>
</feature>
<dbReference type="Gene3D" id="1.10.3720.10">
    <property type="entry name" value="MetI-like"/>
    <property type="match status" value="1"/>
</dbReference>
<comment type="caution">
    <text evidence="9">The sequence shown here is derived from an EMBL/GenBank/DDBJ whole genome shotgun (WGS) entry which is preliminary data.</text>
</comment>
<evidence type="ECO:0000256" key="2">
    <source>
        <dbReference type="ARBA" id="ARBA00022448"/>
    </source>
</evidence>
<dbReference type="Proteomes" id="UP000275225">
    <property type="component" value="Unassembled WGS sequence"/>
</dbReference>
<feature type="domain" description="ABC transmembrane type-1" evidence="8">
    <location>
        <begin position="60"/>
        <end position="244"/>
    </location>
</feature>
<reference evidence="9 10" key="1">
    <citation type="submission" date="2018-11" db="EMBL/GenBank/DDBJ databases">
        <authorList>
            <person name="Li F."/>
        </authorList>
    </citation>
    <scope>NUCLEOTIDE SEQUENCE [LARGE SCALE GENOMIC DNA]</scope>
    <source>
        <strain evidence="9 10">YS17T</strain>
    </source>
</reference>
<dbReference type="PANTHER" id="PTHR30151">
    <property type="entry name" value="ALKANE SULFONATE ABC TRANSPORTER-RELATED, MEMBRANE SUBUNIT"/>
    <property type="match status" value="1"/>
</dbReference>
<organism evidence="9 10">
    <name type="scientific">Aeromicrobium camelliae</name>
    <dbReference type="NCBI Taxonomy" id="1538144"/>
    <lineage>
        <taxon>Bacteria</taxon>
        <taxon>Bacillati</taxon>
        <taxon>Actinomycetota</taxon>
        <taxon>Actinomycetes</taxon>
        <taxon>Propionibacteriales</taxon>
        <taxon>Nocardioidaceae</taxon>
        <taxon>Aeromicrobium</taxon>
    </lineage>
</organism>
<comment type="similarity">
    <text evidence="7">Belongs to the binding-protein-dependent transport system permease family.</text>
</comment>
<evidence type="ECO:0000259" key="8">
    <source>
        <dbReference type="PROSITE" id="PS50928"/>
    </source>
</evidence>
<feature type="transmembrane region" description="Helical" evidence="7">
    <location>
        <begin position="7"/>
        <end position="27"/>
    </location>
</feature>
<evidence type="ECO:0000256" key="5">
    <source>
        <dbReference type="ARBA" id="ARBA00022989"/>
    </source>
</evidence>
<evidence type="ECO:0000256" key="3">
    <source>
        <dbReference type="ARBA" id="ARBA00022475"/>
    </source>
</evidence>
<dbReference type="GO" id="GO:0005886">
    <property type="term" value="C:plasma membrane"/>
    <property type="evidence" value="ECO:0007669"/>
    <property type="project" value="UniProtKB-SubCell"/>
</dbReference>
<dbReference type="InterPro" id="IPR000515">
    <property type="entry name" value="MetI-like"/>
</dbReference>
<dbReference type="Pfam" id="PF00528">
    <property type="entry name" value="BPD_transp_1"/>
    <property type="match status" value="1"/>
</dbReference>
<protein>
    <submittedName>
        <fullName evidence="9">ABC transporter permease</fullName>
    </submittedName>
</protein>
<keyword evidence="5 7" id="KW-1133">Transmembrane helix</keyword>
<dbReference type="PANTHER" id="PTHR30151:SF0">
    <property type="entry name" value="ABC TRANSPORTER PERMEASE PROTEIN MJ0413-RELATED"/>
    <property type="match status" value="1"/>
</dbReference>
<dbReference type="PROSITE" id="PS50928">
    <property type="entry name" value="ABC_TM1"/>
    <property type="match status" value="1"/>
</dbReference>
<dbReference type="CDD" id="cd06261">
    <property type="entry name" value="TM_PBP2"/>
    <property type="match status" value="1"/>
</dbReference>
<accession>A0A3N6WPA8</accession>
<feature type="transmembrane region" description="Helical" evidence="7">
    <location>
        <begin position="98"/>
        <end position="120"/>
    </location>
</feature>
<dbReference type="OrthoDB" id="3173654at2"/>
<keyword evidence="6 7" id="KW-0472">Membrane</keyword>
<keyword evidence="4 7" id="KW-0812">Transmembrane</keyword>
<keyword evidence="3" id="KW-1003">Cell membrane</keyword>